<proteinExistence type="predicted"/>
<evidence type="ECO:0000313" key="3">
    <source>
        <dbReference type="EMBL" id="CAB4655284.1"/>
    </source>
</evidence>
<keyword evidence="1" id="KW-1133">Transmembrane helix</keyword>
<protein>
    <submittedName>
        <fullName evidence="2">Unannotated protein</fullName>
    </submittedName>
</protein>
<sequence length="480" mass="51944">MNRVRWLIASLFVLVVSWSLSMPLFSGPDEPANFVRSAAVVRGEFVGADAGVSLEKSYWTTTVNIDPQFGVANLVPWCFAPFSEKPACNLAIEDAAFVDNPPYTNMGRYPIFPFLISGVGTVFGANDVSVLASRLTLGALSVALIGFAFSSVAHRRGSVPSLLMALTPGVIFLSAVMNPSALEIASAIALWTILPHVFESSPLTRVELSGVVVAGVVLIGTRPLGPALYLVVWLFCCAVTGGWARIGDVWKRLRNVWVLHIGVISFAVSWYAVVFSKHTGSPVTEGSASLGLMQQIIESVQHIPVVLEQGIGNFGWLDTPMPRVVLVLYFLVLVSLLVFAIVRSTLLTTSMVVSLCLVSALLVVAQDINYYNLLRNFGSQGRHVMPLLVGIPIIALRKVKLPSRTNAVVTVVWALIMVWSGLAALRRYAVGIRPGNQLEMYTQAAWQPDIGIWLATLALAFGAIASAWCAWRISVTAHDR</sequence>
<feature type="transmembrane region" description="Helical" evidence="1">
    <location>
        <begin position="349"/>
        <end position="368"/>
    </location>
</feature>
<dbReference type="AlphaFoldDB" id="A0A6J6KE84"/>
<name>A0A6J6KE84_9ZZZZ</name>
<dbReference type="EMBL" id="CAEZWH010000026">
    <property type="protein sequence ID" value="CAB4646763.1"/>
    <property type="molecule type" value="Genomic_DNA"/>
</dbReference>
<dbReference type="InterPro" id="IPR018674">
    <property type="entry name" value="DUF2142_membrane"/>
</dbReference>
<dbReference type="EMBL" id="CAEZWB010000159">
    <property type="protein sequence ID" value="CAB4655284.1"/>
    <property type="molecule type" value="Genomic_DNA"/>
</dbReference>
<reference evidence="2" key="1">
    <citation type="submission" date="2020-05" db="EMBL/GenBank/DDBJ databases">
        <authorList>
            <person name="Chiriac C."/>
            <person name="Salcher M."/>
            <person name="Ghai R."/>
            <person name="Kavagutti S V."/>
        </authorList>
    </citation>
    <scope>NUCLEOTIDE SEQUENCE</scope>
</reference>
<keyword evidence="1" id="KW-0472">Membrane</keyword>
<gene>
    <name evidence="3" type="ORF">UFOPK2166_01055</name>
    <name evidence="2" type="ORF">UFOPK2195_00249</name>
</gene>
<feature type="transmembrane region" description="Helical" evidence="1">
    <location>
        <begin position="380"/>
        <end position="396"/>
    </location>
</feature>
<evidence type="ECO:0000256" key="1">
    <source>
        <dbReference type="SAM" id="Phobius"/>
    </source>
</evidence>
<feature type="transmembrane region" description="Helical" evidence="1">
    <location>
        <begin position="256"/>
        <end position="273"/>
    </location>
</feature>
<keyword evidence="1" id="KW-0812">Transmembrane</keyword>
<dbReference type="Pfam" id="PF09913">
    <property type="entry name" value="DUF2142"/>
    <property type="match status" value="1"/>
</dbReference>
<organism evidence="2">
    <name type="scientific">freshwater metagenome</name>
    <dbReference type="NCBI Taxonomy" id="449393"/>
    <lineage>
        <taxon>unclassified sequences</taxon>
        <taxon>metagenomes</taxon>
        <taxon>ecological metagenomes</taxon>
    </lineage>
</organism>
<accession>A0A6J6KE84</accession>
<evidence type="ECO:0000313" key="2">
    <source>
        <dbReference type="EMBL" id="CAB4646763.1"/>
    </source>
</evidence>
<feature type="transmembrane region" description="Helical" evidence="1">
    <location>
        <begin position="227"/>
        <end position="244"/>
    </location>
</feature>
<feature type="transmembrane region" description="Helical" evidence="1">
    <location>
        <begin position="135"/>
        <end position="153"/>
    </location>
</feature>
<feature type="transmembrane region" description="Helical" evidence="1">
    <location>
        <begin position="324"/>
        <end position="342"/>
    </location>
</feature>
<feature type="transmembrane region" description="Helical" evidence="1">
    <location>
        <begin position="165"/>
        <end position="191"/>
    </location>
</feature>
<feature type="transmembrane region" description="Helical" evidence="1">
    <location>
        <begin position="450"/>
        <end position="471"/>
    </location>
</feature>
<feature type="transmembrane region" description="Helical" evidence="1">
    <location>
        <begin position="408"/>
        <end position="430"/>
    </location>
</feature>